<name>A0A0V8QFH4_9FIRM</name>
<organism evidence="1 2">
    <name type="scientific">Acetivibrio ethanolgignens</name>
    <dbReference type="NCBI Taxonomy" id="290052"/>
    <lineage>
        <taxon>Bacteria</taxon>
        <taxon>Bacillati</taxon>
        <taxon>Bacillota</taxon>
        <taxon>Clostridia</taxon>
        <taxon>Eubacteriales</taxon>
        <taxon>Oscillospiraceae</taxon>
        <taxon>Acetivibrio</taxon>
    </lineage>
</organism>
<dbReference type="RefSeq" id="WP_058352510.1">
    <property type="nucleotide sequence ID" value="NZ_CABMMD010000149.1"/>
</dbReference>
<dbReference type="Proteomes" id="UP000054874">
    <property type="component" value="Unassembled WGS sequence"/>
</dbReference>
<protein>
    <submittedName>
        <fullName evidence="1">Uncharacterized protein</fullName>
    </submittedName>
</protein>
<comment type="caution">
    <text evidence="1">The sequence shown here is derived from an EMBL/GenBank/DDBJ whole genome shotgun (WGS) entry which is preliminary data.</text>
</comment>
<reference evidence="1 2" key="1">
    <citation type="submission" date="2015-11" db="EMBL/GenBank/DDBJ databases">
        <title>Butyribacter intestini gen. nov., sp. nov., a butyric acid-producing bacterium of the family Lachnospiraceae isolated from the human faeces.</title>
        <authorList>
            <person name="Zou Y."/>
            <person name="Xue W."/>
            <person name="Luo G."/>
            <person name="Lv M."/>
        </authorList>
    </citation>
    <scope>NUCLEOTIDE SEQUENCE [LARGE SCALE GENOMIC DNA]</scope>
    <source>
        <strain evidence="1 2">ACET-33324</strain>
    </source>
</reference>
<accession>A0A0V8QFH4</accession>
<dbReference type="STRING" id="290052.ASU35_09785"/>
<keyword evidence="2" id="KW-1185">Reference proteome</keyword>
<sequence length="97" mass="11355">MLIDNRNYKLYDCLVQSYVWKEETNILILSCQYLDRGATKIALRKVCDSECLELLINHVIEYVVCSYDAEKKACCYEIHLRSLSETAKVWAGSMEFF</sequence>
<dbReference type="EMBL" id="LNAM01000149">
    <property type="protein sequence ID" value="KSV59280.1"/>
    <property type="molecule type" value="Genomic_DNA"/>
</dbReference>
<gene>
    <name evidence="1" type="ORF">ASU35_09785</name>
</gene>
<proteinExistence type="predicted"/>
<dbReference type="AlphaFoldDB" id="A0A0V8QFH4"/>
<evidence type="ECO:0000313" key="2">
    <source>
        <dbReference type="Proteomes" id="UP000054874"/>
    </source>
</evidence>
<evidence type="ECO:0000313" key="1">
    <source>
        <dbReference type="EMBL" id="KSV59280.1"/>
    </source>
</evidence>